<feature type="domain" description="Anthranilate synthase component I N-terminal" evidence="9">
    <location>
        <begin position="2070"/>
        <end position="2201"/>
    </location>
</feature>
<accession>A0A9P5SPX9</accession>
<gene>
    <name evidence="10" type="ORF">BG006_005074</name>
</gene>
<dbReference type="EMBL" id="JAAAUY010000284">
    <property type="protein sequence ID" value="KAF9332070.1"/>
    <property type="molecule type" value="Genomic_DNA"/>
</dbReference>
<dbReference type="Pfam" id="PF00425">
    <property type="entry name" value="Chorismate_bind"/>
    <property type="match status" value="1"/>
</dbReference>
<keyword evidence="5" id="KW-0822">Tryptophan biosynthesis</keyword>
<evidence type="ECO:0000256" key="6">
    <source>
        <dbReference type="ARBA" id="ARBA00023141"/>
    </source>
</evidence>
<evidence type="ECO:0000259" key="9">
    <source>
        <dbReference type="Pfam" id="PF04715"/>
    </source>
</evidence>
<evidence type="ECO:0000256" key="1">
    <source>
        <dbReference type="ARBA" id="ARBA00004873"/>
    </source>
</evidence>
<name>A0A9P5SPX9_9FUNG</name>
<sequence>MDAQWTPRFEDLKHRVESAFRSDSRDFVAAVHRDLEQSKSSIYALLDTPRPNEAHRAQLKLGSPEIDGKPRTVNEQFITDAILLSDQLEMDEYAAASLLQHGILNQSRFDRTAVETAITLFHHERLHMLNCIYTLIDTSVGLGSPSDFSRAIDSFRKDLLDSSKGNLPTKALAQIETLDKKATTLKNSMTETSALVAQMGMSINEDRLDYIRQERALLATILFGIAFYHELSSPVLKTTITSLKKLTLSDPIAVYLTVTVMAALEVSEEHMLGRGKAKDDFPAFMTKEAFIQEYAKFIGERDWAVPAIRATILFQFTLCIGNVFDGRQDGMTEDDLQTVTQSAVDENTFQFIASYILGFKSRVTVTGKQAELPFDIPNASLGIVEQNADGFETTIGKPSEAQLDSTDLQNGVLELLELTLRDFIIRMMPLLRRIKHKEEDSLNSQTSHRTHSQYSTALSRNDLDALFTVVSIVYKDRPEASLRYWPIGDDRLHGFLKWGADCKTAIRSFFDMIGSLATGTQCAHFAYDFLKSNGGRYGTQSYSAPRTLCSWDKLFEAIEFYTNNLNQVMAAGGRIEKIRPEEEALLKSMLRLLCTVAQYSVPARCAMNDTKQYRVTHALFRFFICPISVDLKASILDTIAAFAAPTGLGGDNASLVWDYLEQAKILPKSYGTAPEQALTMDKSVVPHRQDYEQLDSGIGYDIQEIETANETYPETIAFARLLSSLIQVPLNPEELLSGGSPTIPTLLGSGYRQPGVIPYTRFVLDVIFVKALQRPYRSINEKWKVLEACLSFMEKCLLSFDIGSYILGNNPKAAQDRTSFEAQTAQAVRASQHPGFEILTLLLSGGDVLRQIFRILGSGVALLNKDDQTTPYLKTSILRCFRILTKAMQLQDIFIEYIVQVLLTTPSNRNSILSSLAPIEQHLSFTQATIVDIAMFINCDVSNEICSLSIEILDRLSASPLFASGASHHGIAVNRLVRILDSSPMSKQILYGFVAKLGADDEESTFEYGASQPDNNAMLLDGPVSVSPKRTILSTPPITVSTIRLQIMRLLLDNLTESRSSPSITHFLLGYPTETHVTKKSTNVLADLSNVTLLTVILDLLRRGSNGQEYDPTLSSSLPLYVTHPQLAEKCQELIYRLCSDAHTTSATMRYLRTQEAFFHRNLKALPMSFGQGLEGEHGVFTSLNGSRFRGNLFNLLSQLYQRSWVMKTSALEMRLACESKQRREAIGLLNLLYTSTDNNARTAGEDDYLYSLTRANTGALVQPRMKILELLDSIDFLWEDDLKVQDLERYYFADVPEGSCLEKDEYGVELYNARKLFSLLLARKIQLENDNMITGPGHKNAAHAELQAIMEQCLARNHARRLEAGRKNAFESWRELVEISLGPGFDLLKLEQRETILYEVLEAVLTKIQRGCSADVMTILTKVALCVIQSLRIDHFRQFIFQASSANPQEIDARLPAERLHKILREIVACILRPGNPQSRCNLYSTLVNYFQFTRSDSDSHRGAIAGFSNGGSLRQTLELNNKGYVMEVGDRLFGIVCQDASDVDQVCKVAAFTLLNTLYGLFEKESTNRVLSHLVQRNYLKHFIEILAREDQELQAAVRGHISRIPIVSETRMTLFLRIAQHRDGAEHLLEYGYFDVLSNSSTVIDMRSNLNTTDYGLFEQTESNRYHNIVYPMLQVAVAILANLGRSHRRAASKAEMFVASHHDTFASILRDNDFPTTINSLRELRVVTALMNQLAGKTSASVFGALHSLVLALTPKYFSVDQWAQSLQPVSDAEKILYATMAPSLTAKAGTTLFERDARSLSRDICKNLLSYSQICTESDRTAAQSFSPIFSWSVSSVTSGHQDSSAMPSLATLLIYLGRISGETQEILARHQTQLAKYNNVSSLTADEKQNILEASDEPFIDDLVAIQRDQLAVQVLQKMLLTSSQEVDAYMYLLETSLVLLWRHLEYYLGQYAGMLDSGSPQTGLGQSRFGKSMGSSFRATSGLNASVGFGTSVGQNQVSKNYRPTLTEAQSLKRDAEHVVRPVIDNIANLHLISVKPSLEEIQDFVAANAGNTIPIFAEIQADMLTPVMAYLKISDKCDYSFLLESIAGGEKIGRYSFIGSDPYKVLKTGPAEQLQGDPLTILEKELKNIRYVKVNGIQDFTGGAIGYIGYDNVQYFEPRTKRDDLQDPIGLPDAVFLFCDTIVIFDHLYQKIQVVTHYRSEATDPAEVQNQYLKAVEEIQITVDLLSQEITPKVPQPAVVLGQEPVSNVGKDGYEGFVTTLKKHIKMGDIIQAVPSQRLAKPTSLHPFNIYRHLRSINPSPYMFYLDLKDFTLVGASPEMLVKVQDRVVYTHPIAGTRKRGATAEKDIALGEELLADPKERAEHIMLVDLGRNDVNRVCKPESVKVDSLMHLERYSHVMHIVSNVSGTLREDKTPFDAFRSIFPAGTTSGAPKVRAMELISELERTKRGVYAGAVGHFDYAGGLDTCIALRTMVLKDGVAYLQAGGGIVHDSVEEDEYQETINKLGSNLTALRVCEEYYYRKQQLEGI</sequence>
<evidence type="ECO:0000256" key="5">
    <source>
        <dbReference type="ARBA" id="ARBA00022822"/>
    </source>
</evidence>
<dbReference type="Gene3D" id="3.60.120.10">
    <property type="entry name" value="Anthranilate synthase"/>
    <property type="match status" value="1"/>
</dbReference>
<evidence type="ECO:0000256" key="2">
    <source>
        <dbReference type="ARBA" id="ARBA00009562"/>
    </source>
</evidence>
<keyword evidence="11" id="KW-1185">Reference proteome</keyword>
<evidence type="ECO:0000313" key="11">
    <source>
        <dbReference type="Proteomes" id="UP000696485"/>
    </source>
</evidence>
<dbReference type="Pfam" id="PF11894">
    <property type="entry name" value="Nup192"/>
    <property type="match status" value="1"/>
</dbReference>
<evidence type="ECO:0000259" key="8">
    <source>
        <dbReference type="Pfam" id="PF00425"/>
    </source>
</evidence>
<keyword evidence="6" id="KW-0057">Aromatic amino acid biosynthesis</keyword>
<dbReference type="InterPro" id="IPR015890">
    <property type="entry name" value="Chorismate_C"/>
</dbReference>
<dbReference type="PANTHER" id="PTHR11236">
    <property type="entry name" value="AMINOBENZOATE/ANTHRANILATE SYNTHASE"/>
    <property type="match status" value="1"/>
</dbReference>
<dbReference type="EC" id="4.1.3.27" evidence="3"/>
<organism evidence="10 11">
    <name type="scientific">Podila minutissima</name>
    <dbReference type="NCBI Taxonomy" id="64525"/>
    <lineage>
        <taxon>Eukaryota</taxon>
        <taxon>Fungi</taxon>
        <taxon>Fungi incertae sedis</taxon>
        <taxon>Mucoromycota</taxon>
        <taxon>Mortierellomycotina</taxon>
        <taxon>Mortierellomycetes</taxon>
        <taxon>Mortierellales</taxon>
        <taxon>Mortierellaceae</taxon>
        <taxon>Podila</taxon>
    </lineage>
</organism>
<evidence type="ECO:0000256" key="4">
    <source>
        <dbReference type="ARBA" id="ARBA00022605"/>
    </source>
</evidence>
<keyword evidence="7" id="KW-0456">Lyase</keyword>
<dbReference type="Pfam" id="PF04715">
    <property type="entry name" value="Anth_synt_I_N"/>
    <property type="match status" value="1"/>
</dbReference>
<dbReference type="InterPro" id="IPR021827">
    <property type="entry name" value="Nup186/Nup192/Nup205"/>
</dbReference>
<dbReference type="Gene3D" id="1.25.10.70">
    <property type="match status" value="1"/>
</dbReference>
<dbReference type="Proteomes" id="UP000696485">
    <property type="component" value="Unassembled WGS sequence"/>
</dbReference>
<feature type="domain" description="Chorismate-utilising enzyme C-terminal" evidence="8">
    <location>
        <begin position="2259"/>
        <end position="2512"/>
    </location>
</feature>
<dbReference type="GO" id="GO:0004049">
    <property type="term" value="F:anthranilate synthase activity"/>
    <property type="evidence" value="ECO:0007669"/>
    <property type="project" value="UniProtKB-EC"/>
</dbReference>
<dbReference type="InterPro" id="IPR019999">
    <property type="entry name" value="Anth_synth_I-like"/>
</dbReference>
<dbReference type="GO" id="GO:0005643">
    <property type="term" value="C:nuclear pore"/>
    <property type="evidence" value="ECO:0007669"/>
    <property type="project" value="InterPro"/>
</dbReference>
<evidence type="ECO:0000256" key="7">
    <source>
        <dbReference type="ARBA" id="ARBA00023239"/>
    </source>
</evidence>
<keyword evidence="4" id="KW-0028">Amino-acid biosynthesis</keyword>
<dbReference type="GO" id="GO:0000162">
    <property type="term" value="P:L-tryptophan biosynthetic process"/>
    <property type="evidence" value="ECO:0007669"/>
    <property type="project" value="UniProtKB-KW"/>
</dbReference>
<dbReference type="PANTHER" id="PTHR11236:SF9">
    <property type="entry name" value="ANTHRANILATE SYNTHASE COMPONENT 1"/>
    <property type="match status" value="1"/>
</dbReference>
<proteinExistence type="inferred from homology"/>
<dbReference type="InterPro" id="IPR006805">
    <property type="entry name" value="Anth_synth_I_N"/>
</dbReference>
<dbReference type="NCBIfam" id="TIGR00564">
    <property type="entry name" value="trpE_most"/>
    <property type="match status" value="1"/>
</dbReference>
<reference evidence="10" key="1">
    <citation type="journal article" date="2020" name="Fungal Divers.">
        <title>Resolving the Mortierellaceae phylogeny through synthesis of multi-gene phylogenetics and phylogenomics.</title>
        <authorList>
            <person name="Vandepol N."/>
            <person name="Liber J."/>
            <person name="Desiro A."/>
            <person name="Na H."/>
            <person name="Kennedy M."/>
            <person name="Barry K."/>
            <person name="Grigoriev I.V."/>
            <person name="Miller A.N."/>
            <person name="O'Donnell K."/>
            <person name="Stajich J.E."/>
            <person name="Bonito G."/>
        </authorList>
    </citation>
    <scope>NUCLEOTIDE SEQUENCE</scope>
    <source>
        <strain evidence="10">NVP1</strain>
    </source>
</reference>
<evidence type="ECO:0000313" key="10">
    <source>
        <dbReference type="EMBL" id="KAF9332070.1"/>
    </source>
</evidence>
<dbReference type="InterPro" id="IPR005256">
    <property type="entry name" value="Anth_synth_I_PabB"/>
</dbReference>
<dbReference type="PRINTS" id="PR00095">
    <property type="entry name" value="ANTSNTHASEI"/>
</dbReference>
<comment type="pathway">
    <text evidence="1">Amino-acid biosynthesis; L-tryptophan biosynthesis; L-tryptophan from chorismate: step 1/5.</text>
</comment>
<comment type="similarity">
    <text evidence="2">Belongs to the anthranilate synthase component I family.</text>
</comment>
<protein>
    <recommendedName>
        <fullName evidence="3">anthranilate synthase</fullName>
        <ecNumber evidence="3">4.1.3.27</ecNumber>
    </recommendedName>
</protein>
<comment type="caution">
    <text evidence="10">The sequence shown here is derived from an EMBL/GenBank/DDBJ whole genome shotgun (WGS) entry which is preliminary data.</text>
</comment>
<dbReference type="InterPro" id="IPR005801">
    <property type="entry name" value="ADC_synthase"/>
</dbReference>
<dbReference type="SUPFAM" id="SSF56322">
    <property type="entry name" value="ADC synthase"/>
    <property type="match status" value="1"/>
</dbReference>
<evidence type="ECO:0000256" key="3">
    <source>
        <dbReference type="ARBA" id="ARBA00012266"/>
    </source>
</evidence>